<keyword evidence="3" id="KW-0813">Transport</keyword>
<dbReference type="InterPro" id="IPR002491">
    <property type="entry name" value="ABC_transptr_periplasmic_BD"/>
</dbReference>
<feature type="compositionally biased region" description="Acidic residues" evidence="5">
    <location>
        <begin position="30"/>
        <end position="46"/>
    </location>
</feature>
<dbReference type="RefSeq" id="WP_332903100.1">
    <property type="nucleotide sequence ID" value="NZ_JBAGLP010000120.1"/>
</dbReference>
<feature type="region of interest" description="Disordered" evidence="5">
    <location>
        <begin position="24"/>
        <end position="53"/>
    </location>
</feature>
<evidence type="ECO:0000256" key="1">
    <source>
        <dbReference type="ARBA" id="ARBA00004196"/>
    </source>
</evidence>
<gene>
    <name evidence="8" type="ORF">V5O49_15975</name>
</gene>
<dbReference type="Gene3D" id="3.40.50.1980">
    <property type="entry name" value="Nitrogenase molybdenum iron protein domain"/>
    <property type="match status" value="2"/>
</dbReference>
<feature type="signal peptide" evidence="6">
    <location>
        <begin position="1"/>
        <end position="23"/>
    </location>
</feature>
<proteinExistence type="inferred from homology"/>
<dbReference type="EMBL" id="JBAGLP010000120">
    <property type="protein sequence ID" value="MEG3616627.1"/>
    <property type="molecule type" value="Genomic_DNA"/>
</dbReference>
<sequence>MLRRRSLTTAVGLAAVGALTLTACSGGSDPETDSAEETAAAEESTEDAGGATDEFPVTISHALGETTIESEPQRVATWGWGSTEAALAVGVAPVGVAEQVFTVGEQALVPWVAEEYEALGAEEPVIFTDPEAGASVPYEEFVEADPDLILAPYSGVTEEQYEVLSDIAPVVAYPEGPWTTPWDEIITITADALGRSEAGEQVLTDIDTYFADLAAEHPAFEGKTFAAIVDSPSEGLVYVYTPADPRVSILEGLGVVSAPSVTELDSSDGGFFYTLSYEELDRLESDFLIAYTYTEEEAETFGESDELQAIPAIADGNVVKVVGNVAVSSVSPPTALSYDWPDGVPAIVDQLAELYPES</sequence>
<comment type="caution">
    <text evidence="8">The sequence shown here is derived from an EMBL/GenBank/DDBJ whole genome shotgun (WGS) entry which is preliminary data.</text>
</comment>
<evidence type="ECO:0000256" key="3">
    <source>
        <dbReference type="ARBA" id="ARBA00022448"/>
    </source>
</evidence>
<dbReference type="Pfam" id="PF01497">
    <property type="entry name" value="Peripla_BP_2"/>
    <property type="match status" value="1"/>
</dbReference>
<accession>A0ABU7ZC41</accession>
<dbReference type="InterPro" id="IPR051313">
    <property type="entry name" value="Bact_iron-sidero_bind"/>
</dbReference>
<reference evidence="8" key="1">
    <citation type="journal article" date="2024" name="Antonie Van Leeuwenhoek">
        <title>Isoptericola haloaureus sp. nov., a dimorphic actinobacterium isolated from mangrove sediments of southeast India, implicating biosaline agricultural significance through nitrogen fixation and salt tolerance genes.</title>
        <authorList>
            <person name="Prathaban M."/>
            <person name="Prathiviraj R."/>
            <person name="Ravichandran M."/>
            <person name="Natarajan S.D."/>
            <person name="Sobanaa M."/>
            <person name="Hari Krishna Kumar S."/>
            <person name="Chandrasekar V."/>
            <person name="Selvin J."/>
        </authorList>
    </citation>
    <scope>NUCLEOTIDE SEQUENCE</scope>
    <source>
        <strain evidence="8">MP1014</strain>
    </source>
</reference>
<dbReference type="PANTHER" id="PTHR30532">
    <property type="entry name" value="IRON III DICITRATE-BINDING PERIPLASMIC PROTEIN"/>
    <property type="match status" value="1"/>
</dbReference>
<keyword evidence="4 6" id="KW-0732">Signal</keyword>
<reference evidence="8" key="2">
    <citation type="submission" date="2024-02" db="EMBL/GenBank/DDBJ databases">
        <authorList>
            <person name="Prathaban M."/>
            <person name="Mythili R."/>
            <person name="Sharmila Devi N."/>
            <person name="Sobanaa M."/>
            <person name="Prathiviraj R."/>
            <person name="Selvin J."/>
        </authorList>
    </citation>
    <scope>NUCLEOTIDE SEQUENCE</scope>
    <source>
        <strain evidence="8">MP1014</strain>
    </source>
</reference>
<dbReference type="PROSITE" id="PS50983">
    <property type="entry name" value="FE_B12_PBP"/>
    <property type="match status" value="1"/>
</dbReference>
<name>A0ABU7ZC41_9MICO</name>
<comment type="similarity">
    <text evidence="2">Belongs to the bacterial solute-binding protein 8 family.</text>
</comment>
<dbReference type="PROSITE" id="PS51257">
    <property type="entry name" value="PROKAR_LIPOPROTEIN"/>
    <property type="match status" value="1"/>
</dbReference>
<evidence type="ECO:0000259" key="7">
    <source>
        <dbReference type="PROSITE" id="PS50983"/>
    </source>
</evidence>
<evidence type="ECO:0000256" key="4">
    <source>
        <dbReference type="ARBA" id="ARBA00022729"/>
    </source>
</evidence>
<organism evidence="8 9">
    <name type="scientific">Isoptericola haloaureus</name>
    <dbReference type="NCBI Taxonomy" id="1542902"/>
    <lineage>
        <taxon>Bacteria</taxon>
        <taxon>Bacillati</taxon>
        <taxon>Actinomycetota</taxon>
        <taxon>Actinomycetes</taxon>
        <taxon>Micrococcales</taxon>
        <taxon>Promicromonosporaceae</taxon>
        <taxon>Isoptericola</taxon>
    </lineage>
</organism>
<dbReference type="Proteomes" id="UP001310387">
    <property type="component" value="Unassembled WGS sequence"/>
</dbReference>
<evidence type="ECO:0000256" key="2">
    <source>
        <dbReference type="ARBA" id="ARBA00008814"/>
    </source>
</evidence>
<feature type="chain" id="PRO_5046787659" evidence="6">
    <location>
        <begin position="24"/>
        <end position="358"/>
    </location>
</feature>
<protein>
    <submittedName>
        <fullName evidence="8">Iron-siderophore ABC transporter substrate-binding protein</fullName>
    </submittedName>
</protein>
<evidence type="ECO:0000313" key="8">
    <source>
        <dbReference type="EMBL" id="MEG3616627.1"/>
    </source>
</evidence>
<evidence type="ECO:0000313" key="9">
    <source>
        <dbReference type="Proteomes" id="UP001310387"/>
    </source>
</evidence>
<keyword evidence="9" id="KW-1185">Reference proteome</keyword>
<evidence type="ECO:0000256" key="5">
    <source>
        <dbReference type="SAM" id="MobiDB-lite"/>
    </source>
</evidence>
<comment type="subcellular location">
    <subcellularLocation>
        <location evidence="1">Cell envelope</location>
    </subcellularLocation>
</comment>
<dbReference type="CDD" id="cd01146">
    <property type="entry name" value="FhuD"/>
    <property type="match status" value="1"/>
</dbReference>
<evidence type="ECO:0000256" key="6">
    <source>
        <dbReference type="SAM" id="SignalP"/>
    </source>
</evidence>
<dbReference type="PANTHER" id="PTHR30532:SF24">
    <property type="entry name" value="FERRIC ENTEROBACTIN-BINDING PERIPLASMIC PROTEIN FEPB"/>
    <property type="match status" value="1"/>
</dbReference>
<feature type="domain" description="Fe/B12 periplasmic-binding" evidence="7">
    <location>
        <begin position="74"/>
        <end position="358"/>
    </location>
</feature>
<dbReference type="SUPFAM" id="SSF53807">
    <property type="entry name" value="Helical backbone' metal receptor"/>
    <property type="match status" value="1"/>
</dbReference>